<keyword evidence="2" id="KW-0378">Hydrolase</keyword>
<accession>A0A6C0G5L1</accession>
<dbReference type="AlphaFoldDB" id="A0A6C0G5L1"/>
<comment type="cofactor">
    <cofactor evidence="1">
        <name>Mg(2+)</name>
        <dbReference type="ChEBI" id="CHEBI:18420"/>
    </cofactor>
</comment>
<dbReference type="Pfam" id="PF00293">
    <property type="entry name" value="NUDIX"/>
    <property type="match status" value="1"/>
</dbReference>
<feature type="domain" description="Nudix hydrolase" evidence="3">
    <location>
        <begin position="4"/>
        <end position="135"/>
    </location>
</feature>
<evidence type="ECO:0000259" key="3">
    <source>
        <dbReference type="PROSITE" id="PS51462"/>
    </source>
</evidence>
<keyword evidence="5" id="KW-1185">Reference proteome</keyword>
<evidence type="ECO:0000313" key="5">
    <source>
        <dbReference type="Proteomes" id="UP000476064"/>
    </source>
</evidence>
<evidence type="ECO:0000256" key="2">
    <source>
        <dbReference type="ARBA" id="ARBA00022801"/>
    </source>
</evidence>
<dbReference type="Proteomes" id="UP000476064">
    <property type="component" value="Chromosome"/>
</dbReference>
<dbReference type="PANTHER" id="PTHR43046:SF16">
    <property type="entry name" value="ADP-RIBOSE PYROPHOSPHATASE YJHB-RELATED"/>
    <property type="match status" value="1"/>
</dbReference>
<dbReference type="GO" id="GO:0016787">
    <property type="term" value="F:hydrolase activity"/>
    <property type="evidence" value="ECO:0007669"/>
    <property type="project" value="UniProtKB-KW"/>
</dbReference>
<evidence type="ECO:0000313" key="4">
    <source>
        <dbReference type="EMBL" id="QHT62400.1"/>
    </source>
</evidence>
<organism evidence="4 5">
    <name type="scientific">Paenibacillus lycopersici</name>
    <dbReference type="NCBI Taxonomy" id="2704462"/>
    <lineage>
        <taxon>Bacteria</taxon>
        <taxon>Bacillati</taxon>
        <taxon>Bacillota</taxon>
        <taxon>Bacilli</taxon>
        <taxon>Bacillales</taxon>
        <taxon>Paenibacillaceae</taxon>
        <taxon>Paenibacillus</taxon>
    </lineage>
</organism>
<dbReference type="InterPro" id="IPR000086">
    <property type="entry name" value="NUDIX_hydrolase_dom"/>
</dbReference>
<dbReference type="RefSeq" id="WP_162358833.1">
    <property type="nucleotide sequence ID" value="NZ_CP048209.1"/>
</dbReference>
<dbReference type="PROSITE" id="PS51462">
    <property type="entry name" value="NUDIX"/>
    <property type="match status" value="1"/>
</dbReference>
<dbReference type="SUPFAM" id="SSF55811">
    <property type="entry name" value="Nudix"/>
    <property type="match status" value="1"/>
</dbReference>
<dbReference type="Gene3D" id="3.90.79.10">
    <property type="entry name" value="Nucleoside Triphosphate Pyrophosphohydrolase"/>
    <property type="match status" value="1"/>
</dbReference>
<gene>
    <name evidence="4" type="ORF">GXP70_22055</name>
</gene>
<dbReference type="EMBL" id="CP048209">
    <property type="protein sequence ID" value="QHT62400.1"/>
    <property type="molecule type" value="Genomic_DNA"/>
</dbReference>
<dbReference type="InterPro" id="IPR015797">
    <property type="entry name" value="NUDIX_hydrolase-like_dom_sf"/>
</dbReference>
<proteinExistence type="predicted"/>
<reference evidence="4 5" key="1">
    <citation type="submission" date="2020-01" db="EMBL/GenBank/DDBJ databases">
        <title>Paenibacillus sp. nov., isolated from tomato rhizosphere.</title>
        <authorList>
            <person name="Weon H.-Y."/>
            <person name="Lee S.A."/>
        </authorList>
    </citation>
    <scope>NUCLEOTIDE SEQUENCE [LARGE SCALE GENOMIC DNA]</scope>
    <source>
        <strain evidence="4 5">12200R-189</strain>
    </source>
</reference>
<evidence type="ECO:0000256" key="1">
    <source>
        <dbReference type="ARBA" id="ARBA00001946"/>
    </source>
</evidence>
<name>A0A6C0G5L1_9BACL</name>
<protein>
    <submittedName>
        <fullName evidence="4">NUDIX domain-containing protein</fullName>
    </submittedName>
</protein>
<dbReference type="KEGG" id="plyc:GXP70_22055"/>
<sequence length="151" mass="17425">MNRPLLRAEVILVRRDGQAVLVQCDRDETFYRFPGGSVEFGETAAEAIRRELMEEFELHADIDGLACLSESIVEYDGKQRHDCTILHWGSIADEDGNAVYDHREVDGIQLIWRTLEQLEHKDVYPEGIRDVINRRAESAEHIVVRKNYDEA</sequence>
<dbReference type="PANTHER" id="PTHR43046">
    <property type="entry name" value="GDP-MANNOSE MANNOSYL HYDROLASE"/>
    <property type="match status" value="1"/>
</dbReference>